<keyword evidence="2" id="KW-1133">Transmembrane helix</keyword>
<dbReference type="GO" id="GO:0000325">
    <property type="term" value="C:plant-type vacuole"/>
    <property type="evidence" value="ECO:0007669"/>
    <property type="project" value="TreeGrafter"/>
</dbReference>
<evidence type="ECO:0000259" key="3">
    <source>
        <dbReference type="Pfam" id="PF02705"/>
    </source>
</evidence>
<dbReference type="Pfam" id="PF02705">
    <property type="entry name" value="K_trans"/>
    <property type="match status" value="1"/>
</dbReference>
<sequence>MMMVKKCKSYPNQLPSDARISSFRLKVPSPELEKSLKIKERLEASLILKKLLLILVLFGTSMVIADGVVTPAMSVMSAVNGLKVGIVSVKQGTRCCNYQGHQPY</sequence>
<evidence type="ECO:0000313" key="6">
    <source>
        <dbReference type="Proteomes" id="UP001140949"/>
    </source>
</evidence>
<evidence type="ECO:0000256" key="1">
    <source>
        <dbReference type="ARBA" id="ARBA00008440"/>
    </source>
</evidence>
<dbReference type="PANTHER" id="PTHR30540:SF8">
    <property type="entry name" value="POTASSIUM TRANSPORTER 7"/>
    <property type="match status" value="1"/>
</dbReference>
<evidence type="ECO:0000313" key="5">
    <source>
        <dbReference type="EMBL" id="KAJ6839965.1"/>
    </source>
</evidence>
<dbReference type="EMBL" id="JANAVB010009999">
    <property type="protein sequence ID" value="KAJ6839438.1"/>
    <property type="molecule type" value="Genomic_DNA"/>
</dbReference>
<organism evidence="5 6">
    <name type="scientific">Iris pallida</name>
    <name type="common">Sweet iris</name>
    <dbReference type="NCBI Taxonomy" id="29817"/>
    <lineage>
        <taxon>Eukaryota</taxon>
        <taxon>Viridiplantae</taxon>
        <taxon>Streptophyta</taxon>
        <taxon>Embryophyta</taxon>
        <taxon>Tracheophyta</taxon>
        <taxon>Spermatophyta</taxon>
        <taxon>Magnoliopsida</taxon>
        <taxon>Liliopsida</taxon>
        <taxon>Asparagales</taxon>
        <taxon>Iridaceae</taxon>
        <taxon>Iridoideae</taxon>
        <taxon>Irideae</taxon>
        <taxon>Iris</taxon>
    </lineage>
</organism>
<dbReference type="EMBL" id="JANAVB010009598">
    <property type="protein sequence ID" value="KAJ6839965.1"/>
    <property type="molecule type" value="Genomic_DNA"/>
</dbReference>
<keyword evidence="2" id="KW-0812">Transmembrane</keyword>
<comment type="similarity">
    <text evidence="1">Belongs to the HAK/KUP transporter (TC 2.A.72.3) family.</text>
</comment>
<reference evidence="5" key="1">
    <citation type="journal article" date="2023" name="GigaByte">
        <title>Genome assembly of the bearded iris, Iris pallida Lam.</title>
        <authorList>
            <person name="Bruccoleri R.E."/>
            <person name="Oakeley E.J."/>
            <person name="Faust A.M.E."/>
            <person name="Altorfer M."/>
            <person name="Dessus-Babus S."/>
            <person name="Burckhardt D."/>
            <person name="Oertli M."/>
            <person name="Naumann U."/>
            <person name="Petersen F."/>
            <person name="Wong J."/>
        </authorList>
    </citation>
    <scope>NUCLEOTIDE SEQUENCE</scope>
    <source>
        <strain evidence="5">GSM-AAB239-AS_SAM_17_03QT</strain>
    </source>
</reference>
<dbReference type="InterPro" id="IPR053951">
    <property type="entry name" value="K_trans_N"/>
</dbReference>
<accession>A0AAX6HHN9</accession>
<dbReference type="PANTHER" id="PTHR30540">
    <property type="entry name" value="OSMOTIC STRESS POTASSIUM TRANSPORTER"/>
    <property type="match status" value="1"/>
</dbReference>
<dbReference type="GO" id="GO:0005774">
    <property type="term" value="C:vacuolar membrane"/>
    <property type="evidence" value="ECO:0007669"/>
    <property type="project" value="TreeGrafter"/>
</dbReference>
<dbReference type="Proteomes" id="UP001140949">
    <property type="component" value="Unassembled WGS sequence"/>
</dbReference>
<dbReference type="InterPro" id="IPR003855">
    <property type="entry name" value="K+_transporter"/>
</dbReference>
<evidence type="ECO:0000256" key="2">
    <source>
        <dbReference type="SAM" id="Phobius"/>
    </source>
</evidence>
<dbReference type="GO" id="GO:0015079">
    <property type="term" value="F:potassium ion transmembrane transporter activity"/>
    <property type="evidence" value="ECO:0007669"/>
    <property type="project" value="InterPro"/>
</dbReference>
<protein>
    <submittedName>
        <fullName evidence="5">Potassium transporter 7-like</fullName>
    </submittedName>
</protein>
<keyword evidence="2" id="KW-0472">Membrane</keyword>
<dbReference type="AlphaFoldDB" id="A0AAX6HHN9"/>
<comment type="caution">
    <text evidence="5">The sequence shown here is derived from an EMBL/GenBank/DDBJ whole genome shotgun (WGS) entry which is preliminary data.</text>
</comment>
<keyword evidence="6" id="KW-1185">Reference proteome</keyword>
<reference evidence="5" key="2">
    <citation type="submission" date="2023-04" db="EMBL/GenBank/DDBJ databases">
        <authorList>
            <person name="Bruccoleri R.E."/>
            <person name="Oakeley E.J."/>
            <person name="Faust A.-M."/>
            <person name="Dessus-Babus S."/>
            <person name="Altorfer M."/>
            <person name="Burckhardt D."/>
            <person name="Oertli M."/>
            <person name="Naumann U."/>
            <person name="Petersen F."/>
            <person name="Wong J."/>
        </authorList>
    </citation>
    <scope>NUCLEOTIDE SEQUENCE</scope>
    <source>
        <strain evidence="5">GSM-AAB239-AS_SAM_17_03QT</strain>
        <tissue evidence="5">Leaf</tissue>
    </source>
</reference>
<feature type="domain" description="K+ potassium transporter integral membrane" evidence="3">
    <location>
        <begin position="47"/>
        <end position="91"/>
    </location>
</feature>
<name>A0AAX6HHN9_IRIPA</name>
<evidence type="ECO:0000313" key="4">
    <source>
        <dbReference type="EMBL" id="KAJ6839438.1"/>
    </source>
</evidence>
<proteinExistence type="inferred from homology"/>
<gene>
    <name evidence="5" type="ORF">M6B38_311315</name>
    <name evidence="4" type="ORF">M6B38_314870</name>
</gene>
<feature type="transmembrane region" description="Helical" evidence="2">
    <location>
        <begin position="51"/>
        <end position="73"/>
    </location>
</feature>